<keyword evidence="3" id="KW-1133">Transmembrane helix</keyword>
<evidence type="ECO:0000256" key="2">
    <source>
        <dbReference type="SAM" id="MobiDB-lite"/>
    </source>
</evidence>
<evidence type="ECO:0000313" key="5">
    <source>
        <dbReference type="EMBL" id="PJJ58104.1"/>
    </source>
</evidence>
<dbReference type="OrthoDB" id="3789140at2"/>
<dbReference type="EMBL" id="PGEZ01000001">
    <property type="protein sequence ID" value="PJJ58104.1"/>
    <property type="molecule type" value="Genomic_DNA"/>
</dbReference>
<feature type="chain" id="PRO_5038552060" evidence="4">
    <location>
        <begin position="28"/>
        <end position="191"/>
    </location>
</feature>
<evidence type="ECO:0000256" key="4">
    <source>
        <dbReference type="SAM" id="SignalP"/>
    </source>
</evidence>
<organism evidence="5 6">
    <name type="scientific">Mumia flava</name>
    <dbReference type="NCBI Taxonomy" id="1348852"/>
    <lineage>
        <taxon>Bacteria</taxon>
        <taxon>Bacillati</taxon>
        <taxon>Actinomycetota</taxon>
        <taxon>Actinomycetes</taxon>
        <taxon>Propionibacteriales</taxon>
        <taxon>Nocardioidaceae</taxon>
        <taxon>Mumia</taxon>
    </lineage>
</organism>
<evidence type="ECO:0000313" key="6">
    <source>
        <dbReference type="Proteomes" id="UP000230842"/>
    </source>
</evidence>
<proteinExistence type="predicted"/>
<gene>
    <name evidence="5" type="ORF">CLV56_2349</name>
</gene>
<keyword evidence="3" id="KW-0812">Transmembrane</keyword>
<accession>A0A0B2BVQ2</accession>
<evidence type="ECO:0000256" key="3">
    <source>
        <dbReference type="SAM" id="Phobius"/>
    </source>
</evidence>
<reference evidence="5 6" key="1">
    <citation type="submission" date="2017-11" db="EMBL/GenBank/DDBJ databases">
        <title>Genomic Encyclopedia of Archaeal and Bacterial Type Strains, Phase II (KMG-II): From Individual Species to Whole Genera.</title>
        <authorList>
            <person name="Goeker M."/>
        </authorList>
    </citation>
    <scope>NUCLEOTIDE SEQUENCE [LARGE SCALE GENOMIC DNA]</scope>
    <source>
        <strain evidence="5 6">DSM 27763</strain>
    </source>
</reference>
<feature type="transmembrane region" description="Helical" evidence="3">
    <location>
        <begin position="40"/>
        <end position="58"/>
    </location>
</feature>
<comment type="caution">
    <text evidence="5">The sequence shown here is derived from an EMBL/GenBank/DDBJ whole genome shotgun (WGS) entry which is preliminary data.</text>
</comment>
<dbReference type="Proteomes" id="UP000230842">
    <property type="component" value="Unassembled WGS sequence"/>
</dbReference>
<feature type="coiled-coil region" evidence="1">
    <location>
        <begin position="101"/>
        <end position="142"/>
    </location>
</feature>
<keyword evidence="3" id="KW-0472">Membrane</keyword>
<keyword evidence="4" id="KW-0732">Signal</keyword>
<evidence type="ECO:0000256" key="1">
    <source>
        <dbReference type="SAM" id="Coils"/>
    </source>
</evidence>
<dbReference type="RefSeq" id="WP_039339925.1">
    <property type="nucleotide sequence ID" value="NZ_PGEZ01000001.1"/>
</dbReference>
<keyword evidence="1" id="KW-0175">Coiled coil</keyword>
<protein>
    <submittedName>
        <fullName evidence="5">Uncharacterized protein</fullName>
    </submittedName>
</protein>
<feature type="signal peptide" evidence="4">
    <location>
        <begin position="1"/>
        <end position="27"/>
    </location>
</feature>
<feature type="region of interest" description="Disordered" evidence="2">
    <location>
        <begin position="166"/>
        <end position="191"/>
    </location>
</feature>
<feature type="compositionally biased region" description="Acidic residues" evidence="2">
    <location>
        <begin position="176"/>
        <end position="185"/>
    </location>
</feature>
<name>A0A0B2BVQ2_9ACTN</name>
<dbReference type="AlphaFoldDB" id="A0A0B2BVQ2"/>
<keyword evidence="6" id="KW-1185">Reference proteome</keyword>
<sequence length="191" mass="20818">MPTVRRRQRSARLLAASLLLAASAAFVAVAVVTASTAILIASSITAVVVGVVAARIVANEVMATRRAWYQDRAVQAQAYRDMTVDRTRENMEFVAAVNDTLAETTKRIVELNGTLRLAEARAEESDAKRADLEREVERARSDAEVPDLSSMVLWEGAEMPTIVDLLGWESPTAREADDDSGDEEMPEAKEA</sequence>